<dbReference type="PANTHER" id="PTHR31970:SF9">
    <property type="entry name" value="MOLYBDATE TRANSPORTER 2"/>
    <property type="match status" value="1"/>
</dbReference>
<feature type="transmembrane region" description="Helical" evidence="1">
    <location>
        <begin position="146"/>
        <end position="165"/>
    </location>
</feature>
<keyword evidence="1" id="KW-1133">Transmembrane helix</keyword>
<feature type="transmembrane region" description="Helical" evidence="1">
    <location>
        <begin position="294"/>
        <end position="313"/>
    </location>
</feature>
<proteinExistence type="predicted"/>
<reference evidence="2" key="1">
    <citation type="journal article" date="2021" name="ISME J.">
        <title>Fine-scale metabolic discontinuity in a stratified prokaryote microbiome of a Red Sea deep halocline.</title>
        <authorList>
            <person name="Michoud G."/>
            <person name="Ngugi D.K."/>
            <person name="Barozzi A."/>
            <person name="Merlino G."/>
            <person name="Calleja M.L."/>
            <person name="Delgado-Huertas A."/>
            <person name="Moran X.A.G."/>
            <person name="Daffonchio D."/>
        </authorList>
    </citation>
    <scope>NUCLEOTIDE SEQUENCE</scope>
    <source>
        <strain evidence="2">SuakinDeep_MAG55_1</strain>
    </source>
</reference>
<comment type="caution">
    <text evidence="2">The sequence shown here is derived from an EMBL/GenBank/DDBJ whole genome shotgun (WGS) entry which is preliminary data.</text>
</comment>
<feature type="transmembrane region" description="Helical" evidence="1">
    <location>
        <begin position="221"/>
        <end position="241"/>
    </location>
</feature>
<dbReference type="GO" id="GO:0015098">
    <property type="term" value="F:molybdate ion transmembrane transporter activity"/>
    <property type="evidence" value="ECO:0007669"/>
    <property type="project" value="InterPro"/>
</dbReference>
<dbReference type="Pfam" id="PF16983">
    <property type="entry name" value="MFS_MOT1"/>
    <property type="match status" value="2"/>
</dbReference>
<feature type="transmembrane region" description="Helical" evidence="1">
    <location>
        <begin position="171"/>
        <end position="187"/>
    </location>
</feature>
<dbReference type="InterPro" id="IPR031563">
    <property type="entry name" value="MOT1/MOT2"/>
</dbReference>
<accession>A0A941W0F4</accession>
<sequence>MWIKDTLNNIKGFRFNRHEFAGALGDMGTFIPILVGMVTVCGLNAGSALFFSGLFNLLSGFIFGIPIAVQPMKAIGIIAINEGLTLHEILAAGIVVSSIVFMLGVTNLIVFLNRHIPLCVVRGLQLGLGLLLIIKGIKMVTNTNTIFGFDSIAVGAFCGLLVLFLFFSKKFPGALVIFAIGFIFLFLRTPDILKGFSYELSIPEFVALNTDDFISGTFRAAIPQIPLTILNSVIAVCALSWDLFPKKGADVRRVSTSVGLMNLVGCWFGAMPMCHGAGGLAGQYSFGARTGGSIAILGIAKMIIGFFFGAYAIKLLSVYPLSVLGVLLTFSGMELAMTSRDVKTRSDMFVMLLTAAVIIAFHSTAIGFIVGLAIAYLFLYGIVRIEKLDKDTE</sequence>
<feature type="transmembrane region" description="Helical" evidence="1">
    <location>
        <begin position="349"/>
        <end position="379"/>
    </location>
</feature>
<evidence type="ECO:0000313" key="3">
    <source>
        <dbReference type="Proteomes" id="UP000722750"/>
    </source>
</evidence>
<evidence type="ECO:0008006" key="4">
    <source>
        <dbReference type="Google" id="ProtNLM"/>
    </source>
</evidence>
<feature type="transmembrane region" description="Helical" evidence="1">
    <location>
        <begin position="20"/>
        <end position="40"/>
    </location>
</feature>
<evidence type="ECO:0000256" key="1">
    <source>
        <dbReference type="SAM" id="Phobius"/>
    </source>
</evidence>
<protein>
    <recommendedName>
        <fullName evidence="4">Sulfate transporter</fullName>
    </recommendedName>
</protein>
<keyword evidence="1" id="KW-0472">Membrane</keyword>
<dbReference type="EMBL" id="JAANXD010000017">
    <property type="protein sequence ID" value="MBS1257257.1"/>
    <property type="molecule type" value="Genomic_DNA"/>
</dbReference>
<feature type="transmembrane region" description="Helical" evidence="1">
    <location>
        <begin position="319"/>
        <end position="337"/>
    </location>
</feature>
<feature type="transmembrane region" description="Helical" evidence="1">
    <location>
        <begin position="46"/>
        <end position="69"/>
    </location>
</feature>
<name>A0A941W0F4_9BACT</name>
<dbReference type="Proteomes" id="UP000722750">
    <property type="component" value="Unassembled WGS sequence"/>
</dbReference>
<gene>
    <name evidence="2" type="ORF">MAG551_00294</name>
</gene>
<evidence type="ECO:0000313" key="2">
    <source>
        <dbReference type="EMBL" id="MBS1257257.1"/>
    </source>
</evidence>
<feature type="transmembrane region" description="Helical" evidence="1">
    <location>
        <begin position="89"/>
        <end position="109"/>
    </location>
</feature>
<dbReference type="AlphaFoldDB" id="A0A941W0F4"/>
<organism evidence="2 3">
    <name type="scientific">Candidatus Scalindua arabica</name>
    <dbReference type="NCBI Taxonomy" id="1127984"/>
    <lineage>
        <taxon>Bacteria</taxon>
        <taxon>Pseudomonadati</taxon>
        <taxon>Planctomycetota</taxon>
        <taxon>Candidatus Brocadiia</taxon>
        <taxon>Candidatus Brocadiales</taxon>
        <taxon>Candidatus Scalinduaceae</taxon>
        <taxon>Candidatus Scalindua</taxon>
    </lineage>
</organism>
<feature type="transmembrane region" description="Helical" evidence="1">
    <location>
        <begin position="115"/>
        <end position="134"/>
    </location>
</feature>
<dbReference type="PANTHER" id="PTHR31970">
    <property type="match status" value="1"/>
</dbReference>
<keyword evidence="1" id="KW-0812">Transmembrane</keyword>